<name>A0A2P7RCB3_9GAMM</name>
<feature type="signal peptide" evidence="1">
    <location>
        <begin position="1"/>
        <end position="19"/>
    </location>
</feature>
<dbReference type="AlphaFoldDB" id="A0A2P7RCB3"/>
<accession>A0A2P7RCB3</accession>
<dbReference type="InterPro" id="IPR021370">
    <property type="entry name" value="DUF2987"/>
</dbReference>
<organism evidence="2 3">
    <name type="scientific">Zobellella endophytica</name>
    <dbReference type="NCBI Taxonomy" id="2116700"/>
    <lineage>
        <taxon>Bacteria</taxon>
        <taxon>Pseudomonadati</taxon>
        <taxon>Pseudomonadota</taxon>
        <taxon>Gammaproteobacteria</taxon>
        <taxon>Aeromonadales</taxon>
        <taxon>Aeromonadaceae</taxon>
        <taxon>Zobellella</taxon>
    </lineage>
</organism>
<reference evidence="2 3" key="1">
    <citation type="submission" date="2018-03" db="EMBL/GenBank/DDBJ databases">
        <title>The draft genome of Zobellella sp. 59N8.</title>
        <authorList>
            <person name="Liu L."/>
            <person name="Li L."/>
            <person name="Zhang X."/>
            <person name="Liang L."/>
            <person name="Wang T."/>
        </authorList>
    </citation>
    <scope>NUCLEOTIDE SEQUENCE [LARGE SCALE GENOMIC DNA]</scope>
    <source>
        <strain evidence="2 3">59N8</strain>
    </source>
</reference>
<feature type="chain" id="PRO_5015180107" evidence="1">
    <location>
        <begin position="20"/>
        <end position="199"/>
    </location>
</feature>
<comment type="caution">
    <text evidence="2">The sequence shown here is derived from an EMBL/GenBank/DDBJ whole genome shotgun (WGS) entry which is preliminary data.</text>
</comment>
<dbReference type="Proteomes" id="UP000240243">
    <property type="component" value="Unassembled WGS sequence"/>
</dbReference>
<proteinExistence type="predicted"/>
<dbReference type="OrthoDB" id="6213930at2"/>
<dbReference type="RefSeq" id="WP_106728287.1">
    <property type="nucleotide sequence ID" value="NZ_PXYG01000001.1"/>
</dbReference>
<sequence>MTYLPILAALALAAAPLRAAPLTLGYSGFYKHMETVAKAEVQEAELGFYLSRTDGDGLCRIEGGGVWVAGERRGTVVVLPHGQFTLPFDKQLDLDKAVVQLELDRPEQCDISIQIQADLAGGDIPMAQLRQVREEMHTLLQKMAGWPGKYFVPELKGLHLYPAEPGATLDGADRLELDEVALAREQRLRLPAVRITPWL</sequence>
<evidence type="ECO:0000256" key="1">
    <source>
        <dbReference type="SAM" id="SignalP"/>
    </source>
</evidence>
<dbReference type="EMBL" id="PXYG01000001">
    <property type="protein sequence ID" value="PSJ47876.1"/>
    <property type="molecule type" value="Genomic_DNA"/>
</dbReference>
<evidence type="ECO:0000313" key="2">
    <source>
        <dbReference type="EMBL" id="PSJ47876.1"/>
    </source>
</evidence>
<dbReference type="Pfam" id="PF11205">
    <property type="entry name" value="DUF2987"/>
    <property type="match status" value="1"/>
</dbReference>
<keyword evidence="3" id="KW-1185">Reference proteome</keyword>
<keyword evidence="1" id="KW-0732">Signal</keyword>
<evidence type="ECO:0000313" key="3">
    <source>
        <dbReference type="Proteomes" id="UP000240243"/>
    </source>
</evidence>
<gene>
    <name evidence="2" type="ORF">C7H85_03430</name>
</gene>
<protein>
    <submittedName>
        <fullName evidence="2">DUF2987 domain-containing protein</fullName>
    </submittedName>
</protein>